<reference evidence="2" key="1">
    <citation type="submission" date="2019-01" db="EMBL/GenBank/DDBJ databases">
        <title>Salmonella strain 1423 plasmid sequences.</title>
        <authorList>
            <person name="Chen K."/>
            <person name="Chen S."/>
        </authorList>
    </citation>
    <scope>NUCLEOTIDE SEQUENCE</scope>
    <source>
        <strain evidence="2">Sa1423</strain>
        <plasmid evidence="2">pSa1423-160k</plasmid>
    </source>
</reference>
<gene>
    <name evidence="2" type="ORF">NNIBIDOC_00172</name>
</gene>
<geneLocation type="plasmid" evidence="2">
    <name>pSa1423-160k</name>
</geneLocation>
<dbReference type="AlphaFoldDB" id="A0A482ETQ6"/>
<feature type="compositionally biased region" description="Basic and acidic residues" evidence="1">
    <location>
        <begin position="138"/>
        <end position="148"/>
    </location>
</feature>
<protein>
    <submittedName>
        <fullName evidence="2">Uncharacterized protein</fullName>
    </submittedName>
</protein>
<evidence type="ECO:0000313" key="2">
    <source>
        <dbReference type="EMBL" id="QBM91501.1"/>
    </source>
</evidence>
<sequence>MHLFEHERRINAVNACVAEVTSTSIDVAETLEQIKKGNMPDGYIITASWRRNAARLKPNAEPRQRQWIPTDTHEFLTPDGLLARRPLWPRPFRKAFKQVMSEAEPRSNKRWYHPKMGMFQAIHHPVPESPKDNLSPHTVREKIRLDTQ</sequence>
<accession>A0A482ETQ6</accession>
<evidence type="ECO:0000256" key="1">
    <source>
        <dbReference type="SAM" id="MobiDB-lite"/>
    </source>
</evidence>
<feature type="region of interest" description="Disordered" evidence="1">
    <location>
        <begin position="123"/>
        <end position="148"/>
    </location>
</feature>
<organism evidence="2">
    <name type="scientific">Salmonella sp</name>
    <dbReference type="NCBI Taxonomy" id="599"/>
    <lineage>
        <taxon>Bacteria</taxon>
        <taxon>Pseudomonadati</taxon>
        <taxon>Pseudomonadota</taxon>
        <taxon>Gammaproteobacteria</taxon>
        <taxon>Enterobacterales</taxon>
        <taxon>Enterobacteriaceae</taxon>
        <taxon>Salmonella</taxon>
    </lineage>
</organism>
<dbReference type="EMBL" id="MK356558">
    <property type="protein sequence ID" value="QBM91501.1"/>
    <property type="molecule type" value="Genomic_DNA"/>
</dbReference>
<name>A0A482ETQ6_SALSP</name>
<proteinExistence type="predicted"/>
<keyword evidence="2" id="KW-0614">Plasmid</keyword>